<name>U4KZI5_PYROM</name>
<accession>U4KZI5</accession>
<proteinExistence type="predicted"/>
<feature type="region of interest" description="Disordered" evidence="1">
    <location>
        <begin position="37"/>
        <end position="82"/>
    </location>
</feature>
<dbReference type="AlphaFoldDB" id="U4KZI5"/>
<evidence type="ECO:0000256" key="1">
    <source>
        <dbReference type="SAM" id="MobiDB-lite"/>
    </source>
</evidence>
<dbReference type="EMBL" id="HF935380">
    <property type="protein sequence ID" value="CCX07895.1"/>
    <property type="molecule type" value="Genomic_DNA"/>
</dbReference>
<reference evidence="2 3" key="1">
    <citation type="journal article" date="2013" name="PLoS Genet.">
        <title>The genome and development-dependent transcriptomes of Pyronema confluens: a window into fungal evolution.</title>
        <authorList>
            <person name="Traeger S."/>
            <person name="Altegoer F."/>
            <person name="Freitag M."/>
            <person name="Gabaldon T."/>
            <person name="Kempken F."/>
            <person name="Kumar A."/>
            <person name="Marcet-Houben M."/>
            <person name="Poggeler S."/>
            <person name="Stajich J.E."/>
            <person name="Nowrousian M."/>
        </authorList>
    </citation>
    <scope>NUCLEOTIDE SEQUENCE [LARGE SCALE GENOMIC DNA]</scope>
    <source>
        <strain evidence="3">CBS 100304</strain>
        <tissue evidence="2">Vegetative mycelium</tissue>
    </source>
</reference>
<protein>
    <submittedName>
        <fullName evidence="2">Uncharacterized protein</fullName>
    </submittedName>
</protein>
<keyword evidence="3" id="KW-1185">Reference proteome</keyword>
<organism evidence="2 3">
    <name type="scientific">Pyronema omphalodes (strain CBS 100304)</name>
    <name type="common">Pyronema confluens</name>
    <dbReference type="NCBI Taxonomy" id="1076935"/>
    <lineage>
        <taxon>Eukaryota</taxon>
        <taxon>Fungi</taxon>
        <taxon>Dikarya</taxon>
        <taxon>Ascomycota</taxon>
        <taxon>Pezizomycotina</taxon>
        <taxon>Pezizomycetes</taxon>
        <taxon>Pezizales</taxon>
        <taxon>Pyronemataceae</taxon>
        <taxon>Pyronema</taxon>
    </lineage>
</organism>
<dbReference type="Proteomes" id="UP000018144">
    <property type="component" value="Unassembled WGS sequence"/>
</dbReference>
<gene>
    <name evidence="2" type="ORF">PCON_07484</name>
</gene>
<sequence>MGNPQNPDTTLISSPFTSLMPIMPNITCLVNGYCYSRDDNPHRPSRSPSRPTTGGDKPRQGGQRAPWASELGTTGVQIEALE</sequence>
<evidence type="ECO:0000313" key="3">
    <source>
        <dbReference type="Proteomes" id="UP000018144"/>
    </source>
</evidence>
<evidence type="ECO:0000313" key="2">
    <source>
        <dbReference type="EMBL" id="CCX07895.1"/>
    </source>
</evidence>